<organism evidence="1 2">
    <name type="scientific">Planktothricoides raciborskii FACHB-1370</name>
    <dbReference type="NCBI Taxonomy" id="2949576"/>
    <lineage>
        <taxon>Bacteria</taxon>
        <taxon>Bacillati</taxon>
        <taxon>Cyanobacteriota</taxon>
        <taxon>Cyanophyceae</taxon>
        <taxon>Oscillatoriophycideae</taxon>
        <taxon>Oscillatoriales</taxon>
        <taxon>Oscillatoriaceae</taxon>
        <taxon>Planktothricoides</taxon>
    </lineage>
</organism>
<sequence length="35" mass="4281">MPVIFMFYGAIVMMYYFDNQKHQSPHIHVTYQDDL</sequence>
<gene>
    <name evidence="1" type="ORF">H6G72_07490</name>
</gene>
<dbReference type="Pfam" id="PF13711">
    <property type="entry name" value="DUF4160"/>
    <property type="match status" value="1"/>
</dbReference>
<evidence type="ECO:0000313" key="2">
    <source>
        <dbReference type="Proteomes" id="UP000641954"/>
    </source>
</evidence>
<dbReference type="InterPro" id="IPR025427">
    <property type="entry name" value="DUF4160"/>
</dbReference>
<accession>A0ABR8EDP2</accession>
<dbReference type="Proteomes" id="UP000641954">
    <property type="component" value="Unassembled WGS sequence"/>
</dbReference>
<evidence type="ECO:0000313" key="1">
    <source>
        <dbReference type="EMBL" id="MBD2543692.1"/>
    </source>
</evidence>
<dbReference type="EMBL" id="JACJSK010000008">
    <property type="protein sequence ID" value="MBD2543692.1"/>
    <property type="molecule type" value="Genomic_DNA"/>
</dbReference>
<protein>
    <submittedName>
        <fullName evidence="1">DUF4160 domain-containing protein</fullName>
    </submittedName>
</protein>
<comment type="caution">
    <text evidence="1">The sequence shown here is derived from an EMBL/GenBank/DDBJ whole genome shotgun (WGS) entry which is preliminary data.</text>
</comment>
<proteinExistence type="predicted"/>
<keyword evidence="2" id="KW-1185">Reference proteome</keyword>
<name>A0ABR8EDP2_9CYAN</name>
<reference evidence="1 2" key="1">
    <citation type="journal article" date="2020" name="ISME J.">
        <title>Comparative genomics reveals insights into cyanobacterial evolution and habitat adaptation.</title>
        <authorList>
            <person name="Chen M.Y."/>
            <person name="Teng W.K."/>
            <person name="Zhao L."/>
            <person name="Hu C.X."/>
            <person name="Zhou Y.K."/>
            <person name="Han B.P."/>
            <person name="Song L.R."/>
            <person name="Shu W.S."/>
        </authorList>
    </citation>
    <scope>NUCLEOTIDE SEQUENCE [LARGE SCALE GENOMIC DNA]</scope>
    <source>
        <strain evidence="1 2">FACHB-1370</strain>
    </source>
</reference>